<evidence type="ECO:0000259" key="1">
    <source>
        <dbReference type="Pfam" id="PF01796"/>
    </source>
</evidence>
<name>A0A554SDA3_9ACTN</name>
<dbReference type="SUPFAM" id="SSF50249">
    <property type="entry name" value="Nucleic acid-binding proteins"/>
    <property type="match status" value="1"/>
</dbReference>
<dbReference type="EMBL" id="VLNT01000004">
    <property type="protein sequence ID" value="TSD64324.1"/>
    <property type="molecule type" value="Genomic_DNA"/>
</dbReference>
<dbReference type="RefSeq" id="WP_143912766.1">
    <property type="nucleotide sequence ID" value="NZ_VLNT01000004.1"/>
</dbReference>
<dbReference type="OrthoDB" id="7470921at2"/>
<gene>
    <name evidence="3" type="ORF">FNM00_07195</name>
</gene>
<dbReference type="PANTHER" id="PTHR34075:SF5">
    <property type="entry name" value="BLR3430 PROTEIN"/>
    <property type="match status" value="1"/>
</dbReference>
<dbReference type="Gene3D" id="6.10.30.10">
    <property type="match status" value="1"/>
</dbReference>
<evidence type="ECO:0000259" key="2">
    <source>
        <dbReference type="Pfam" id="PF12172"/>
    </source>
</evidence>
<dbReference type="Pfam" id="PF01796">
    <property type="entry name" value="OB_ChsH2_C"/>
    <property type="match status" value="1"/>
</dbReference>
<keyword evidence="4" id="KW-1185">Reference proteome</keyword>
<sequence>MSTRTGRPFPQETPAEFAGHVEGLLRGEFVVPRCRPCDAVQWPPRTVCGQCAGTEFEQVVLGELRGEVTTWTIVRRAFHPWFADRVPYGVAVVDTTVGLRLTGWYAGPEVDTLRAGLPVQGSVEPLGDAPALVWRPGQVER</sequence>
<organism evidence="3 4">
    <name type="scientific">Aeromicrobium piscarium</name>
    <dbReference type="NCBI Taxonomy" id="2590901"/>
    <lineage>
        <taxon>Bacteria</taxon>
        <taxon>Bacillati</taxon>
        <taxon>Actinomycetota</taxon>
        <taxon>Actinomycetes</taxon>
        <taxon>Propionibacteriales</taxon>
        <taxon>Nocardioidaceae</taxon>
        <taxon>Aeromicrobium</taxon>
    </lineage>
</organism>
<evidence type="ECO:0000313" key="4">
    <source>
        <dbReference type="Proteomes" id="UP000316988"/>
    </source>
</evidence>
<dbReference type="Proteomes" id="UP000316988">
    <property type="component" value="Unassembled WGS sequence"/>
</dbReference>
<proteinExistence type="predicted"/>
<dbReference type="PANTHER" id="PTHR34075">
    <property type="entry name" value="BLR3430 PROTEIN"/>
    <property type="match status" value="1"/>
</dbReference>
<accession>A0A554SDA3</accession>
<dbReference type="InterPro" id="IPR002878">
    <property type="entry name" value="ChsH2_C"/>
</dbReference>
<dbReference type="InterPro" id="IPR022002">
    <property type="entry name" value="ChsH2_Znr"/>
</dbReference>
<comment type="caution">
    <text evidence="3">The sequence shown here is derived from an EMBL/GenBank/DDBJ whole genome shotgun (WGS) entry which is preliminary data.</text>
</comment>
<dbReference type="Pfam" id="PF12172">
    <property type="entry name" value="zf-ChsH2"/>
    <property type="match status" value="1"/>
</dbReference>
<evidence type="ECO:0000313" key="3">
    <source>
        <dbReference type="EMBL" id="TSD64324.1"/>
    </source>
</evidence>
<dbReference type="InterPro" id="IPR012340">
    <property type="entry name" value="NA-bd_OB-fold"/>
</dbReference>
<protein>
    <recommendedName>
        <fullName evidence="5">DNA-binding protein</fullName>
    </recommendedName>
</protein>
<feature type="domain" description="ChsH2 C-terminal OB-fold" evidence="1">
    <location>
        <begin position="62"/>
        <end position="120"/>
    </location>
</feature>
<reference evidence="3 4" key="1">
    <citation type="submission" date="2019-07" db="EMBL/GenBank/DDBJ databases">
        <authorList>
            <person name="Zhao L.H."/>
        </authorList>
    </citation>
    <scope>NUCLEOTIDE SEQUENCE [LARGE SCALE GENOMIC DNA]</scope>
    <source>
        <strain evidence="3 4">Co35</strain>
    </source>
</reference>
<feature type="domain" description="ChsH2 rubredoxin-like zinc ribbon" evidence="2">
    <location>
        <begin position="22"/>
        <end position="57"/>
    </location>
</feature>
<dbReference type="InterPro" id="IPR052513">
    <property type="entry name" value="Thioester_dehydratase-like"/>
</dbReference>
<dbReference type="AlphaFoldDB" id="A0A554SDA3"/>
<evidence type="ECO:0008006" key="5">
    <source>
        <dbReference type="Google" id="ProtNLM"/>
    </source>
</evidence>